<dbReference type="SUPFAM" id="SSF159594">
    <property type="entry name" value="XCC0632-like"/>
    <property type="match status" value="1"/>
</dbReference>
<evidence type="ECO:0000313" key="1">
    <source>
        <dbReference type="EMBL" id="TGN19093.1"/>
    </source>
</evidence>
<dbReference type="OrthoDB" id="324832at2"/>
<dbReference type="AlphaFoldDB" id="A0A4R9LXP0"/>
<sequence>MKPIRPSLIVLFSMFFIGNCFGVTKSFPEKRYFLIEAGPFSATYHPPKGSSLKLRRFAISQKFEGKEFVYRKDNVNYESDFYHSFFIPPSSNLKEEIVKGLIKQKNFEWDGAAQTRVDPTHFAEVNVQQLYGDFRSNQPAAVMEIEFLFYSEKDGNTQILLRKTFTKTVSIQKKEPEALVLGWNDALTQILNELGAELSSKVN</sequence>
<dbReference type="EMBL" id="RQHW01000042">
    <property type="protein sequence ID" value="TGN19093.1"/>
    <property type="molecule type" value="Genomic_DNA"/>
</dbReference>
<proteinExistence type="predicted"/>
<dbReference type="NCBIfam" id="NF047772">
    <property type="entry name" value="LBF0736_ABC_LP"/>
    <property type="match status" value="1"/>
</dbReference>
<dbReference type="Gene3D" id="3.40.50.10610">
    <property type="entry name" value="ABC-type transport auxiliary lipoprotein component"/>
    <property type="match status" value="1"/>
</dbReference>
<dbReference type="Proteomes" id="UP000298058">
    <property type="component" value="Unassembled WGS sequence"/>
</dbReference>
<evidence type="ECO:0008006" key="3">
    <source>
        <dbReference type="Google" id="ProtNLM"/>
    </source>
</evidence>
<gene>
    <name evidence="1" type="ORF">EHS15_11745</name>
</gene>
<organism evidence="1 2">
    <name type="scientific">Leptospira idonii</name>
    <dbReference type="NCBI Taxonomy" id="1193500"/>
    <lineage>
        <taxon>Bacteria</taxon>
        <taxon>Pseudomonadati</taxon>
        <taxon>Spirochaetota</taxon>
        <taxon>Spirochaetia</taxon>
        <taxon>Leptospirales</taxon>
        <taxon>Leptospiraceae</taxon>
        <taxon>Leptospira</taxon>
    </lineage>
</organism>
<reference evidence="1" key="1">
    <citation type="journal article" date="2019" name="PLoS Negl. Trop. Dis.">
        <title>Revisiting the worldwide diversity of Leptospira species in the environment.</title>
        <authorList>
            <person name="Vincent A.T."/>
            <person name="Schiettekatte O."/>
            <person name="Bourhy P."/>
            <person name="Veyrier F.J."/>
            <person name="Picardeau M."/>
        </authorList>
    </citation>
    <scope>NUCLEOTIDE SEQUENCE [LARGE SCALE GENOMIC DNA]</scope>
    <source>
        <strain evidence="1">201300427</strain>
    </source>
</reference>
<comment type="caution">
    <text evidence="1">The sequence shown here is derived from an EMBL/GenBank/DDBJ whole genome shotgun (WGS) entry which is preliminary data.</text>
</comment>
<protein>
    <recommendedName>
        <fullName evidence="3">ABC-type transport auxiliary lipoprotein component domain-containing protein</fullName>
    </recommendedName>
</protein>
<accession>A0A4R9LXP0</accession>
<evidence type="ECO:0000313" key="2">
    <source>
        <dbReference type="Proteomes" id="UP000298058"/>
    </source>
</evidence>
<name>A0A4R9LXP0_9LEPT</name>
<keyword evidence="2" id="KW-1185">Reference proteome</keyword>